<evidence type="ECO:0000313" key="1">
    <source>
        <dbReference type="EMBL" id="KAK9201333.1"/>
    </source>
</evidence>
<protein>
    <submittedName>
        <fullName evidence="1">Uncharacterized protein</fullName>
    </submittedName>
</protein>
<dbReference type="Proteomes" id="UP001428341">
    <property type="component" value="Unassembled WGS sequence"/>
</dbReference>
<name>A0AAP0QKH1_9ROSI</name>
<accession>A0AAP0QKH1</accession>
<sequence length="53" mass="6069">MQTKNKGGIGMVTVTDHLSCAVWKWRHVTMAHGILVNVKIFKKFQEAIKDMLK</sequence>
<organism evidence="1 2">
    <name type="scientific">Citrus x changshan-huyou</name>
    <dbReference type="NCBI Taxonomy" id="2935761"/>
    <lineage>
        <taxon>Eukaryota</taxon>
        <taxon>Viridiplantae</taxon>
        <taxon>Streptophyta</taxon>
        <taxon>Embryophyta</taxon>
        <taxon>Tracheophyta</taxon>
        <taxon>Spermatophyta</taxon>
        <taxon>Magnoliopsida</taxon>
        <taxon>eudicotyledons</taxon>
        <taxon>Gunneridae</taxon>
        <taxon>Pentapetalae</taxon>
        <taxon>rosids</taxon>
        <taxon>malvids</taxon>
        <taxon>Sapindales</taxon>
        <taxon>Rutaceae</taxon>
        <taxon>Aurantioideae</taxon>
        <taxon>Citrus</taxon>
    </lineage>
</organism>
<reference evidence="1 2" key="1">
    <citation type="submission" date="2024-05" db="EMBL/GenBank/DDBJ databases">
        <title>Haplotype-resolved chromosome-level genome assembly of Huyou (Citrus changshanensis).</title>
        <authorList>
            <person name="Miao C."/>
            <person name="Chen W."/>
            <person name="Wu Y."/>
            <person name="Wang L."/>
            <person name="Zhao S."/>
            <person name="Grierson D."/>
            <person name="Xu C."/>
            <person name="Chen K."/>
        </authorList>
    </citation>
    <scope>NUCLEOTIDE SEQUENCE [LARGE SCALE GENOMIC DNA]</scope>
    <source>
        <strain evidence="1">01-14</strain>
        <tissue evidence="1">Leaf</tissue>
    </source>
</reference>
<dbReference type="EMBL" id="JBCGBO010000005">
    <property type="protein sequence ID" value="KAK9201333.1"/>
    <property type="molecule type" value="Genomic_DNA"/>
</dbReference>
<evidence type="ECO:0000313" key="2">
    <source>
        <dbReference type="Proteomes" id="UP001428341"/>
    </source>
</evidence>
<gene>
    <name evidence="1" type="ORF">WN944_016534</name>
</gene>
<proteinExistence type="predicted"/>
<comment type="caution">
    <text evidence="1">The sequence shown here is derived from an EMBL/GenBank/DDBJ whole genome shotgun (WGS) entry which is preliminary data.</text>
</comment>
<keyword evidence="2" id="KW-1185">Reference proteome</keyword>
<dbReference type="AlphaFoldDB" id="A0AAP0QKH1"/>